<dbReference type="Gene3D" id="2.130.10.10">
    <property type="entry name" value="YVTN repeat-like/Quinoprotein amine dehydrogenase"/>
    <property type="match status" value="1"/>
</dbReference>
<dbReference type="Proteomes" id="UP000002630">
    <property type="component" value="Linkage Group LG06"/>
</dbReference>
<dbReference type="InterPro" id="IPR001680">
    <property type="entry name" value="WD40_rpt"/>
</dbReference>
<dbReference type="SUPFAM" id="SSF101447">
    <property type="entry name" value="Formin homology 2 domain (FH2 domain)"/>
    <property type="match status" value="1"/>
</dbReference>
<feature type="compositionally biased region" description="Gly residues" evidence="1">
    <location>
        <begin position="37"/>
        <end position="56"/>
    </location>
</feature>
<feature type="compositionally biased region" description="Basic and acidic residues" evidence="1">
    <location>
        <begin position="85"/>
        <end position="94"/>
    </location>
</feature>
<dbReference type="InterPro" id="IPR036322">
    <property type="entry name" value="WD40_repeat_dom_sf"/>
</dbReference>
<accession>D8LT10</accession>
<dbReference type="OrthoDB" id="1897642at2759"/>
<dbReference type="SMART" id="SM00320">
    <property type="entry name" value="WD40"/>
    <property type="match status" value="2"/>
</dbReference>
<feature type="compositionally biased region" description="Basic residues" evidence="1">
    <location>
        <begin position="151"/>
        <end position="162"/>
    </location>
</feature>
<dbReference type="EMBL" id="FN649731">
    <property type="protein sequence ID" value="CBN75340.1"/>
    <property type="molecule type" value="Genomic_DNA"/>
</dbReference>
<feature type="compositionally biased region" description="Gly residues" evidence="1">
    <location>
        <begin position="120"/>
        <end position="149"/>
    </location>
</feature>
<keyword evidence="3" id="KW-1185">Reference proteome</keyword>
<dbReference type="InParanoid" id="D8LT10"/>
<dbReference type="InterPro" id="IPR015943">
    <property type="entry name" value="WD40/YVTN_repeat-like_dom_sf"/>
</dbReference>
<feature type="compositionally biased region" description="Low complexity" evidence="1">
    <location>
        <begin position="300"/>
        <end position="321"/>
    </location>
</feature>
<proteinExistence type="predicted"/>
<reference evidence="2 3" key="1">
    <citation type="journal article" date="2010" name="Nature">
        <title>The Ectocarpus genome and the independent evolution of multicellularity in brown algae.</title>
        <authorList>
            <person name="Cock J.M."/>
            <person name="Sterck L."/>
            <person name="Rouze P."/>
            <person name="Scornet D."/>
            <person name="Allen A.E."/>
            <person name="Amoutzias G."/>
            <person name="Anthouard V."/>
            <person name="Artiguenave F."/>
            <person name="Aury J.M."/>
            <person name="Badger J.H."/>
            <person name="Beszteri B."/>
            <person name="Billiau K."/>
            <person name="Bonnet E."/>
            <person name="Bothwell J.H."/>
            <person name="Bowler C."/>
            <person name="Boyen C."/>
            <person name="Brownlee C."/>
            <person name="Carrano C.J."/>
            <person name="Charrier B."/>
            <person name="Cho G.Y."/>
            <person name="Coelho S.M."/>
            <person name="Collen J."/>
            <person name="Corre E."/>
            <person name="Da Silva C."/>
            <person name="Delage L."/>
            <person name="Delaroque N."/>
            <person name="Dittami S.M."/>
            <person name="Doulbeau S."/>
            <person name="Elias M."/>
            <person name="Farnham G."/>
            <person name="Gachon C.M."/>
            <person name="Gschloessl B."/>
            <person name="Heesch S."/>
            <person name="Jabbari K."/>
            <person name="Jubin C."/>
            <person name="Kawai H."/>
            <person name="Kimura K."/>
            <person name="Kloareg B."/>
            <person name="Kupper F.C."/>
            <person name="Lang D."/>
            <person name="Le Bail A."/>
            <person name="Leblanc C."/>
            <person name="Lerouge P."/>
            <person name="Lohr M."/>
            <person name="Lopez P.J."/>
            <person name="Martens C."/>
            <person name="Maumus F."/>
            <person name="Michel G."/>
            <person name="Miranda-Saavedra D."/>
            <person name="Morales J."/>
            <person name="Moreau H."/>
            <person name="Motomura T."/>
            <person name="Nagasato C."/>
            <person name="Napoli C.A."/>
            <person name="Nelson D.R."/>
            <person name="Nyvall-Collen P."/>
            <person name="Peters A.F."/>
            <person name="Pommier C."/>
            <person name="Potin P."/>
            <person name="Poulain J."/>
            <person name="Quesneville H."/>
            <person name="Read B."/>
            <person name="Rensing S.A."/>
            <person name="Ritter A."/>
            <person name="Rousvoal S."/>
            <person name="Samanta M."/>
            <person name="Samson G."/>
            <person name="Schroeder D.C."/>
            <person name="Segurens B."/>
            <person name="Strittmatter M."/>
            <person name="Tonon T."/>
            <person name="Tregear J.W."/>
            <person name="Valentin K."/>
            <person name="von Dassow P."/>
            <person name="Yamagishi T."/>
            <person name="Van de Peer Y."/>
            <person name="Wincker P."/>
        </authorList>
    </citation>
    <scope>NUCLEOTIDE SEQUENCE [LARGE SCALE GENOMIC DNA]</scope>
    <source>
        <strain evidence="3">Ec32 / CCAP1310/4</strain>
    </source>
</reference>
<sequence>MSGNRTKQEYNSCGSSSSRPGAERSDGSRGFSSGAAGARGRGGSSRGRGRGGGGSGRDAYHYQQQYDQQWMPPTAGSEWRGGRGRGKDDGDSGGRRRRRNQSKSARADSREEENAANTGAGSGGNGDKAGGEGADVGSGGGGGGGGGGSSKRARSSKGRSRSRQREAEASEREGEGKGSSGRANSVSDRRQAKLKELKVLDGRRKAAVAAGEALAKEVEKNRMEQDEIAIQFDAAKRLLALYDSNSDTPDVAILPSPPPPPPPPPPPAQAPRAEYSSPAAAASRSGSFSGAVRGRGGGSAAARGSRVSGSSPSLSAPAARSNGKDYPLGSTRVGLPGGVGGEGFGLITSMPPAGGGSGSGSGGSSGRNGASRNAVAAAGAAAASRKPPASVDAADEFPARVPSDGAGAGAGEGALDSGGTGPGRTSGSGVGGGSSGGSRETTGVHRGVEVNRDSFNIVKQLMFQTSRSRKPRTMAFNPVDPGLFAVCSADLSVDLWRYGRNKQELEKVSERNDVTPVGGAHMAWNPSGTHLAIGHSGSTLVNNWAATIIAKDGRRKSDMKLRSDRHHKPAQAVAWVTPSKNNQDHLVTGGEDGHVVIWTRVLDAESDLHKVAGRFFEVWRSPKYWTCPVRGQWWKA</sequence>
<feature type="compositionally biased region" description="Gly residues" evidence="1">
    <location>
        <begin position="406"/>
        <end position="436"/>
    </location>
</feature>
<feature type="compositionally biased region" description="Basic and acidic residues" evidence="1">
    <location>
        <begin position="163"/>
        <end position="176"/>
    </location>
</feature>
<protein>
    <submittedName>
        <fullName evidence="2">Uncharacterized protein</fullName>
    </submittedName>
</protein>
<feature type="region of interest" description="Disordered" evidence="1">
    <location>
        <begin position="241"/>
        <end position="448"/>
    </location>
</feature>
<dbReference type="SUPFAM" id="SSF50978">
    <property type="entry name" value="WD40 repeat-like"/>
    <property type="match status" value="1"/>
</dbReference>
<feature type="compositionally biased region" description="Polar residues" evidence="1">
    <location>
        <begin position="1"/>
        <end position="19"/>
    </location>
</feature>
<evidence type="ECO:0000256" key="1">
    <source>
        <dbReference type="SAM" id="MobiDB-lite"/>
    </source>
</evidence>
<organism evidence="2 3">
    <name type="scientific">Ectocarpus siliculosus</name>
    <name type="common">Brown alga</name>
    <name type="synonym">Conferva siliculosa</name>
    <dbReference type="NCBI Taxonomy" id="2880"/>
    <lineage>
        <taxon>Eukaryota</taxon>
        <taxon>Sar</taxon>
        <taxon>Stramenopiles</taxon>
        <taxon>Ochrophyta</taxon>
        <taxon>PX clade</taxon>
        <taxon>Phaeophyceae</taxon>
        <taxon>Ectocarpales</taxon>
        <taxon>Ectocarpaceae</taxon>
        <taxon>Ectocarpus</taxon>
    </lineage>
</organism>
<dbReference type="AlphaFoldDB" id="D8LT10"/>
<dbReference type="EMBL" id="FN649014">
    <property type="protein sequence ID" value="CBN75340.1"/>
    <property type="molecule type" value="Genomic_DNA"/>
</dbReference>
<feature type="compositionally biased region" description="Gly residues" evidence="1">
    <location>
        <begin position="335"/>
        <end position="344"/>
    </location>
</feature>
<feature type="compositionally biased region" description="Low complexity" evidence="1">
    <location>
        <begin position="270"/>
        <end position="292"/>
    </location>
</feature>
<feature type="region of interest" description="Disordered" evidence="1">
    <location>
        <begin position="1"/>
        <end position="190"/>
    </location>
</feature>
<evidence type="ECO:0000313" key="3">
    <source>
        <dbReference type="Proteomes" id="UP000002630"/>
    </source>
</evidence>
<feature type="compositionally biased region" description="Low complexity" evidence="1">
    <location>
        <begin position="367"/>
        <end position="391"/>
    </location>
</feature>
<feature type="compositionally biased region" description="Pro residues" evidence="1">
    <location>
        <begin position="255"/>
        <end position="269"/>
    </location>
</feature>
<name>D8LT10_ECTSI</name>
<evidence type="ECO:0000313" key="2">
    <source>
        <dbReference type="EMBL" id="CBN75340.1"/>
    </source>
</evidence>
<feature type="compositionally biased region" description="Gly residues" evidence="1">
    <location>
        <begin position="353"/>
        <end position="366"/>
    </location>
</feature>
<gene>
    <name evidence="2" type="ORF">Esi_0078_0083</name>
</gene>